<reference evidence="2 3" key="1">
    <citation type="submission" date="2015-10" db="EMBL/GenBank/DDBJ databases">
        <title>Full genome of DAOMC 229536 Phialocephala scopiformis, a fungal endophyte of spruce producing the potent anti-insectan compound rugulosin.</title>
        <authorList>
            <consortium name="DOE Joint Genome Institute"/>
            <person name="Walker A.K."/>
            <person name="Frasz S.L."/>
            <person name="Seifert K.A."/>
            <person name="Miller J.D."/>
            <person name="Mondo S.J."/>
            <person name="Labutti K."/>
            <person name="Lipzen A."/>
            <person name="Dockter R."/>
            <person name="Kennedy M."/>
            <person name="Grigoriev I.V."/>
            <person name="Spatafora J.W."/>
        </authorList>
    </citation>
    <scope>NUCLEOTIDE SEQUENCE [LARGE SCALE GENOMIC DNA]</scope>
    <source>
        <strain evidence="2 3">CBS 120377</strain>
    </source>
</reference>
<dbReference type="KEGG" id="psco:LY89DRAFT_415637"/>
<name>A0A132B1G0_MOLSC</name>
<dbReference type="Proteomes" id="UP000070700">
    <property type="component" value="Unassembled WGS sequence"/>
</dbReference>
<accession>A0A132B1G0</accession>
<feature type="region of interest" description="Disordered" evidence="1">
    <location>
        <begin position="196"/>
        <end position="224"/>
    </location>
</feature>
<evidence type="ECO:0000313" key="3">
    <source>
        <dbReference type="Proteomes" id="UP000070700"/>
    </source>
</evidence>
<evidence type="ECO:0000313" key="2">
    <source>
        <dbReference type="EMBL" id="KUJ06216.1"/>
    </source>
</evidence>
<dbReference type="GeneID" id="28817093"/>
<organism evidence="2 3">
    <name type="scientific">Mollisia scopiformis</name>
    <name type="common">Conifer needle endophyte fungus</name>
    <name type="synonym">Phialocephala scopiformis</name>
    <dbReference type="NCBI Taxonomy" id="149040"/>
    <lineage>
        <taxon>Eukaryota</taxon>
        <taxon>Fungi</taxon>
        <taxon>Dikarya</taxon>
        <taxon>Ascomycota</taxon>
        <taxon>Pezizomycotina</taxon>
        <taxon>Leotiomycetes</taxon>
        <taxon>Helotiales</taxon>
        <taxon>Mollisiaceae</taxon>
        <taxon>Mollisia</taxon>
    </lineage>
</organism>
<proteinExistence type="predicted"/>
<dbReference type="RefSeq" id="XP_018060571.1">
    <property type="nucleotide sequence ID" value="XM_018207367.1"/>
</dbReference>
<dbReference type="EMBL" id="KQ947451">
    <property type="protein sequence ID" value="KUJ06216.1"/>
    <property type="molecule type" value="Genomic_DNA"/>
</dbReference>
<sequence>MEDEEFPFVSVYNASLLESVFGVQDIEDLLSDGSLSKTEQKEEVDFFQFDNIVDGEWFEENAVQIEEPRKRYRLDESVKTRYRLDESVKTEPQNTGEKTFLSIFLEKFPDWDAQKAKEILNQVPSAAEVKKFEDFCEFLFPDLNCKDCDDDLCARCMTRHTPFPSDELRRDNLARYGRGEAAEIAKMEQALQKNYPTFRPRYRPRRRPPPVEVNGMYKSKAKKV</sequence>
<protein>
    <submittedName>
        <fullName evidence="2">Uncharacterized protein</fullName>
    </submittedName>
</protein>
<evidence type="ECO:0000256" key="1">
    <source>
        <dbReference type="SAM" id="MobiDB-lite"/>
    </source>
</evidence>
<dbReference type="AlphaFoldDB" id="A0A132B1G0"/>
<keyword evidence="3" id="KW-1185">Reference proteome</keyword>
<gene>
    <name evidence="2" type="ORF">LY89DRAFT_415637</name>
</gene>
<dbReference type="InParanoid" id="A0A132B1G0"/>